<dbReference type="InterPro" id="IPR043128">
    <property type="entry name" value="Rev_trsase/Diguanyl_cyclase"/>
</dbReference>
<evidence type="ECO:0000259" key="1">
    <source>
        <dbReference type="Pfam" id="PF00078"/>
    </source>
</evidence>
<dbReference type="InterPro" id="IPR043502">
    <property type="entry name" value="DNA/RNA_pol_sf"/>
</dbReference>
<dbReference type="Gene3D" id="3.30.70.270">
    <property type="match status" value="1"/>
</dbReference>
<dbReference type="CDD" id="cd01647">
    <property type="entry name" value="RT_LTR"/>
    <property type="match status" value="1"/>
</dbReference>
<dbReference type="Gene3D" id="3.10.10.10">
    <property type="entry name" value="HIV Type 1 Reverse Transcriptase, subunit A, domain 1"/>
    <property type="match status" value="1"/>
</dbReference>
<organism evidence="2 3">
    <name type="scientific">Paspalum notatum var. saurae</name>
    <dbReference type="NCBI Taxonomy" id="547442"/>
    <lineage>
        <taxon>Eukaryota</taxon>
        <taxon>Viridiplantae</taxon>
        <taxon>Streptophyta</taxon>
        <taxon>Embryophyta</taxon>
        <taxon>Tracheophyta</taxon>
        <taxon>Spermatophyta</taxon>
        <taxon>Magnoliopsida</taxon>
        <taxon>Liliopsida</taxon>
        <taxon>Poales</taxon>
        <taxon>Poaceae</taxon>
        <taxon>PACMAD clade</taxon>
        <taxon>Panicoideae</taxon>
        <taxon>Andropogonodae</taxon>
        <taxon>Paspaleae</taxon>
        <taxon>Paspalinae</taxon>
        <taxon>Paspalum</taxon>
    </lineage>
</organism>
<reference evidence="2 3" key="1">
    <citation type="submission" date="2024-02" db="EMBL/GenBank/DDBJ databases">
        <title>High-quality chromosome-scale genome assembly of Pensacola bahiagrass (Paspalum notatum Flugge var. saurae).</title>
        <authorList>
            <person name="Vega J.M."/>
            <person name="Podio M."/>
            <person name="Orjuela J."/>
            <person name="Siena L.A."/>
            <person name="Pessino S.C."/>
            <person name="Combes M.C."/>
            <person name="Mariac C."/>
            <person name="Albertini E."/>
            <person name="Pupilli F."/>
            <person name="Ortiz J.P.A."/>
            <person name="Leblanc O."/>
        </authorList>
    </citation>
    <scope>NUCLEOTIDE SEQUENCE [LARGE SCALE GENOMIC DNA]</scope>
    <source>
        <strain evidence="2">R1</strain>
        <tissue evidence="2">Leaf</tissue>
    </source>
</reference>
<dbReference type="Pfam" id="PF00078">
    <property type="entry name" value="RVT_1"/>
    <property type="match status" value="1"/>
</dbReference>
<dbReference type="Proteomes" id="UP001341281">
    <property type="component" value="Chromosome 01"/>
</dbReference>
<proteinExistence type="predicted"/>
<protein>
    <recommendedName>
        <fullName evidence="1">Reverse transcriptase domain-containing protein</fullName>
    </recommendedName>
</protein>
<evidence type="ECO:0000313" key="3">
    <source>
        <dbReference type="Proteomes" id="UP001341281"/>
    </source>
</evidence>
<feature type="domain" description="Reverse transcriptase" evidence="1">
    <location>
        <begin position="88"/>
        <end position="244"/>
    </location>
</feature>
<dbReference type="AlphaFoldDB" id="A0AAQ3PHE8"/>
<gene>
    <name evidence="2" type="ORF">U9M48_000786</name>
</gene>
<accession>A0AAQ3PHE8</accession>
<dbReference type="PANTHER" id="PTHR24559:SF444">
    <property type="entry name" value="REVERSE TRANSCRIPTASE DOMAIN-CONTAINING PROTEIN"/>
    <property type="match status" value="1"/>
</dbReference>
<dbReference type="EMBL" id="CP144745">
    <property type="protein sequence ID" value="WVZ49421.1"/>
    <property type="molecule type" value="Genomic_DNA"/>
</dbReference>
<dbReference type="InterPro" id="IPR000477">
    <property type="entry name" value="RT_dom"/>
</dbReference>
<dbReference type="InterPro" id="IPR053134">
    <property type="entry name" value="RNA-dir_DNA_polymerase"/>
</dbReference>
<dbReference type="PANTHER" id="PTHR24559">
    <property type="entry name" value="TRANSPOSON TY3-I GAG-POL POLYPROTEIN"/>
    <property type="match status" value="1"/>
</dbReference>
<feature type="non-terminal residue" evidence="2">
    <location>
        <position position="1"/>
    </location>
</feature>
<name>A0AAQ3PHE8_PASNO</name>
<dbReference type="SUPFAM" id="SSF56672">
    <property type="entry name" value="DNA/RNA polymerases"/>
    <property type="match status" value="1"/>
</dbReference>
<evidence type="ECO:0000313" key="2">
    <source>
        <dbReference type="EMBL" id="WVZ49421.1"/>
    </source>
</evidence>
<keyword evidence="3" id="KW-1185">Reference proteome</keyword>
<sequence>ALAEKPTKPLSIEDIPVVCRYPHVFPDELLGMPPKREVEFRIDLIPRTRPVSIAPYQEELRKQLDDLLSKKLIRRSVSPWRAPILFTKKKDGSWRMCITVGNTVTIKNKYPLPRNDELFDRLKGAMIFSKIDLQSSYNQILVREEDIVKTAFATMYGHYEFRVMSFGLTNAPPYFMETTNNMLHKFDQFVVVFIDDILIFCKTEKEHERHLMMVLQTLRDNKFYAKLKKYEFWLSKVSFLGHVINEKVSLLIQVRFLQ</sequence>